<name>A0A2G5E4P1_AQUCA</name>
<dbReference type="GO" id="GO:0015031">
    <property type="term" value="P:protein transport"/>
    <property type="evidence" value="ECO:0007669"/>
    <property type="project" value="UniProtKB-KW"/>
</dbReference>
<dbReference type="SUPFAM" id="SSF74788">
    <property type="entry name" value="Cullin repeat-like"/>
    <property type="match status" value="1"/>
</dbReference>
<dbReference type="PANTHER" id="PTHR12542">
    <property type="entry name" value="EXOCYST COMPLEX PROTEIN EXO70"/>
    <property type="match status" value="1"/>
</dbReference>
<accession>A0A2G5E4P1</accession>
<feature type="region of interest" description="Disordered" evidence="4">
    <location>
        <begin position="680"/>
        <end position="706"/>
    </location>
</feature>
<dbReference type="PANTHER" id="PTHR12542:SF90">
    <property type="entry name" value="EXOCYST COMPLEX COMPONENT EXO70I"/>
    <property type="match status" value="1"/>
</dbReference>
<keyword evidence="2 3" id="KW-0813">Transport</keyword>
<reference evidence="6 7" key="1">
    <citation type="submission" date="2017-09" db="EMBL/GenBank/DDBJ databases">
        <title>WGS assembly of Aquilegia coerulea Goldsmith.</title>
        <authorList>
            <person name="Hodges S."/>
            <person name="Kramer E."/>
            <person name="Nordborg M."/>
            <person name="Tomkins J."/>
            <person name="Borevitz J."/>
            <person name="Derieg N."/>
            <person name="Yan J."/>
            <person name="Mihaltcheva S."/>
            <person name="Hayes R.D."/>
            <person name="Rokhsar D."/>
        </authorList>
    </citation>
    <scope>NUCLEOTIDE SEQUENCE [LARGE SCALE GENOMIC DNA]</scope>
    <source>
        <strain evidence="7">cv. Goldsmith</strain>
    </source>
</reference>
<evidence type="ECO:0000256" key="1">
    <source>
        <dbReference type="ARBA" id="ARBA00006756"/>
    </source>
</evidence>
<evidence type="ECO:0000256" key="4">
    <source>
        <dbReference type="SAM" id="MobiDB-lite"/>
    </source>
</evidence>
<dbReference type="Pfam" id="PF03081">
    <property type="entry name" value="Exo70_C"/>
    <property type="match status" value="1"/>
</dbReference>
<sequence length="706" mass="81080">MESKEDDLTFINLQSACSNLKNLLQTSTNFETSLSKMDSTFDQLQATLITTSRTIAPLQSLAMATKALDARINRAVSPALSLLESFKLAESLQEKLVKISSKLPSKKNPSKRLKYLIKYVDCVDQLNNAIDSITRECEPAIQKLQEVVEFLSRTKATDQYRTRRLRDTLVTLKALYETEVDAMRYEGILDEALLSLQDEYESILQQLKHKNIGDQTQQVDEEAEVDVSDLGSDMEIEVLKRIAETLARNDCLDICIDIFVKVRYTRAAKALMRLNPDYLRTYTPEEIDEMEWENLETAISLWIQHFELAVRTVFVSEKKLCNQVLAELMDGIIWAECFVKIADKIMAVFFRFGEGVTRSSKEPQKLFKLLDMFDSLEKLKSEFAEIFEGEAGVDICFRFRELEKLLVHASSKVFWEFGLQIEGNQDGLPPPQDGSVPKLVRYAINYLKYLATDNYSKSMAKVLRTEQIWKAGILSKPESDENLVKDAMLNVMEALERNIDFKKLRYKDKVLPHIFSMNTYWYIYMRTRNSEMATLLGEQFLKKKYKTVAEESAYMYQRQAWIPIVRLLEEEPEQLNNEVSEALTKGKIEAFMKAFNDNLQRHRSSYNIPEADLREQIREATVNLVVPAYSSFLNSNSSNSHVKSCLAPHSIEELLGKVFGAIDQKDNSKFTSRRRILKDQSALDTPASGEGSSDMKGFRRMNSNKM</sequence>
<gene>
    <name evidence="6" type="ORF">AQUCO_01200163v1</name>
</gene>
<dbReference type="InterPro" id="IPR016159">
    <property type="entry name" value="Cullin_repeat-like_dom_sf"/>
</dbReference>
<evidence type="ECO:0000256" key="2">
    <source>
        <dbReference type="ARBA" id="ARBA00022448"/>
    </source>
</evidence>
<keyword evidence="3" id="KW-0653">Protein transport</keyword>
<comment type="function">
    <text evidence="3">Component of the exocyst complex.</text>
</comment>
<evidence type="ECO:0000259" key="5">
    <source>
        <dbReference type="Pfam" id="PF03081"/>
    </source>
</evidence>
<feature type="domain" description="Exocyst complex subunit Exo70 C-terminal" evidence="5">
    <location>
        <begin position="302"/>
        <end position="653"/>
    </location>
</feature>
<dbReference type="AlphaFoldDB" id="A0A2G5E4P1"/>
<dbReference type="OrthoDB" id="1922221at2759"/>
<protein>
    <recommendedName>
        <fullName evidence="3">Exocyst subunit Exo70 family protein</fullName>
    </recommendedName>
</protein>
<dbReference type="InParanoid" id="A0A2G5E4P1"/>
<keyword evidence="7" id="KW-1185">Reference proteome</keyword>
<dbReference type="InterPro" id="IPR046364">
    <property type="entry name" value="Exo70_C"/>
</dbReference>
<dbReference type="Gene3D" id="1.20.1280.170">
    <property type="entry name" value="Exocyst complex component Exo70"/>
    <property type="match status" value="1"/>
</dbReference>
<dbReference type="GO" id="GO:0000145">
    <property type="term" value="C:exocyst"/>
    <property type="evidence" value="ECO:0007669"/>
    <property type="project" value="InterPro"/>
</dbReference>
<dbReference type="GO" id="GO:0006887">
    <property type="term" value="P:exocytosis"/>
    <property type="evidence" value="ECO:0007669"/>
    <property type="project" value="UniProtKB-KW"/>
</dbReference>
<dbReference type="InterPro" id="IPR004140">
    <property type="entry name" value="Exo70"/>
</dbReference>
<dbReference type="EMBL" id="KZ305029">
    <property type="protein sequence ID" value="PIA50738.1"/>
    <property type="molecule type" value="Genomic_DNA"/>
</dbReference>
<evidence type="ECO:0000313" key="7">
    <source>
        <dbReference type="Proteomes" id="UP000230069"/>
    </source>
</evidence>
<keyword evidence="3" id="KW-0268">Exocytosis</keyword>
<proteinExistence type="inferred from homology"/>
<comment type="similarity">
    <text evidence="1 3">Belongs to the EXO70 family.</text>
</comment>
<evidence type="ECO:0000256" key="3">
    <source>
        <dbReference type="RuleBase" id="RU365026"/>
    </source>
</evidence>
<dbReference type="STRING" id="218851.A0A2G5E4P1"/>
<evidence type="ECO:0000313" key="6">
    <source>
        <dbReference type="EMBL" id="PIA50738.1"/>
    </source>
</evidence>
<organism evidence="6 7">
    <name type="scientific">Aquilegia coerulea</name>
    <name type="common">Rocky mountain columbine</name>
    <dbReference type="NCBI Taxonomy" id="218851"/>
    <lineage>
        <taxon>Eukaryota</taxon>
        <taxon>Viridiplantae</taxon>
        <taxon>Streptophyta</taxon>
        <taxon>Embryophyta</taxon>
        <taxon>Tracheophyta</taxon>
        <taxon>Spermatophyta</taxon>
        <taxon>Magnoliopsida</taxon>
        <taxon>Ranunculales</taxon>
        <taxon>Ranunculaceae</taxon>
        <taxon>Thalictroideae</taxon>
        <taxon>Aquilegia</taxon>
    </lineage>
</organism>
<dbReference type="Proteomes" id="UP000230069">
    <property type="component" value="Unassembled WGS sequence"/>
</dbReference>
<dbReference type="GO" id="GO:0005546">
    <property type="term" value="F:phosphatidylinositol-4,5-bisphosphate binding"/>
    <property type="evidence" value="ECO:0007669"/>
    <property type="project" value="InterPro"/>
</dbReference>